<feature type="region of interest" description="Disordered" evidence="1">
    <location>
        <begin position="154"/>
        <end position="178"/>
    </location>
</feature>
<protein>
    <recommendedName>
        <fullName evidence="2">MobA/VirD2-like nuclease domain-containing protein</fullName>
    </recommendedName>
</protein>
<name>A0A1H9WY02_9ACTN</name>
<feature type="domain" description="MobA/VirD2-like nuclease" evidence="2">
    <location>
        <begin position="31"/>
        <end position="143"/>
    </location>
</feature>
<organism evidence="3 4">
    <name type="scientific">Streptomyces qinglanensis</name>
    <dbReference type="NCBI Taxonomy" id="943816"/>
    <lineage>
        <taxon>Bacteria</taxon>
        <taxon>Bacillati</taxon>
        <taxon>Actinomycetota</taxon>
        <taxon>Actinomycetes</taxon>
        <taxon>Kitasatosporales</taxon>
        <taxon>Streptomycetaceae</taxon>
        <taxon>Streptomyces</taxon>
    </lineage>
</organism>
<reference evidence="4" key="1">
    <citation type="submission" date="2016-10" db="EMBL/GenBank/DDBJ databases">
        <authorList>
            <person name="Varghese N."/>
            <person name="Submissions S."/>
        </authorList>
    </citation>
    <scope>NUCLEOTIDE SEQUENCE [LARGE SCALE GENOMIC DNA]</scope>
    <source>
        <strain evidence="4">CGMCC 4.6825</strain>
    </source>
</reference>
<evidence type="ECO:0000259" key="2">
    <source>
        <dbReference type="Pfam" id="PF03432"/>
    </source>
</evidence>
<dbReference type="Proteomes" id="UP000182841">
    <property type="component" value="Unassembled WGS sequence"/>
</dbReference>
<gene>
    <name evidence="3" type="ORF">SAMN05421870_1256</name>
</gene>
<accession>A0A1H9WY02</accession>
<evidence type="ECO:0000313" key="4">
    <source>
        <dbReference type="Proteomes" id="UP000182841"/>
    </source>
</evidence>
<evidence type="ECO:0000256" key="1">
    <source>
        <dbReference type="SAM" id="MobiDB-lite"/>
    </source>
</evidence>
<dbReference type="InterPro" id="IPR005094">
    <property type="entry name" value="Endonuclease_MobA/VirD2"/>
</dbReference>
<dbReference type="AlphaFoldDB" id="A0A1H9WY02"/>
<dbReference type="RefSeq" id="WP_075003657.1">
    <property type="nucleotide sequence ID" value="NZ_FOGO01000025.1"/>
</dbReference>
<proteinExistence type="predicted"/>
<dbReference type="Pfam" id="PF03432">
    <property type="entry name" value="Relaxase"/>
    <property type="match status" value="1"/>
</dbReference>
<keyword evidence="4" id="KW-1185">Reference proteome</keyword>
<dbReference type="OrthoDB" id="4382201at2"/>
<evidence type="ECO:0000313" key="3">
    <source>
        <dbReference type="EMBL" id="SES38671.1"/>
    </source>
</evidence>
<dbReference type="EMBL" id="FOGO01000025">
    <property type="protein sequence ID" value="SES38671.1"/>
    <property type="molecule type" value="Genomic_DNA"/>
</dbReference>
<sequence length="272" mass="30776">MIAKITKGRRADRALRYDFGPGRDEEHVNPRLVTGNVPGTVEQLAHLIDAHTARRSDISRPIWRCALRAAPDDPILADPTWARIAERYVTRMGYGNCPWVAVRHGDDHIHLTISRVDWTGWLVRDAFDYHRSWPVVRDIERVWKLVDAEERSNRVAPQVTRPERAASRSRGAPRPEREELRVRIRAARDTTRARGRDAFEGALTEAGVEWRTHPSASGGIRGYSFSLPTWRDRDGGQIWVAASKVAKDLCWPRLHADLVASPALDPPTDSPA</sequence>